<dbReference type="PANTHER" id="PTHR11630:SF66">
    <property type="entry name" value="DNA REPLICATION LICENSING FACTOR MCM4"/>
    <property type="match status" value="1"/>
</dbReference>
<keyword evidence="6" id="KW-0347">Helicase</keyword>
<dbReference type="PROSITE" id="PS50818">
    <property type="entry name" value="INTEIN_C_TER"/>
    <property type="match status" value="1"/>
</dbReference>
<dbReference type="InterPro" id="IPR030934">
    <property type="entry name" value="Intein_C"/>
</dbReference>
<dbReference type="STRING" id="523846.Mfer_0045"/>
<keyword evidence="10 11" id="KW-0238">DNA-binding</keyword>
<dbReference type="InterPro" id="IPR003586">
    <property type="entry name" value="Hint_dom_C"/>
</dbReference>
<reference evidence="14 15" key="1">
    <citation type="journal article" date="2010" name="Stand. Genomic Sci.">
        <title>Complete genome sequence of Methanothermus fervidus type strain (V24S).</title>
        <authorList>
            <person name="Anderson I."/>
            <person name="Djao O.D."/>
            <person name="Misra M."/>
            <person name="Chertkov O."/>
            <person name="Nolan M."/>
            <person name="Lucas S."/>
            <person name="Lapidus A."/>
            <person name="Del Rio T.G."/>
            <person name="Tice H."/>
            <person name="Cheng J.F."/>
            <person name="Tapia R."/>
            <person name="Han C."/>
            <person name="Goodwin L."/>
            <person name="Pitluck S."/>
            <person name="Liolios K."/>
            <person name="Ivanova N."/>
            <person name="Mavromatis K."/>
            <person name="Mikhailova N."/>
            <person name="Pati A."/>
            <person name="Brambilla E."/>
            <person name="Chen A."/>
            <person name="Palaniappan K."/>
            <person name="Land M."/>
            <person name="Hauser L."/>
            <person name="Chang Y.J."/>
            <person name="Jeffries C.D."/>
            <person name="Sikorski J."/>
            <person name="Spring S."/>
            <person name="Rohde M."/>
            <person name="Eichinger K."/>
            <person name="Huber H."/>
            <person name="Wirth R."/>
            <person name="Goker M."/>
            <person name="Detter J.C."/>
            <person name="Woyke T."/>
            <person name="Bristow J."/>
            <person name="Eisen J.A."/>
            <person name="Markowitz V."/>
            <person name="Hugenholtz P."/>
            <person name="Klenk H.P."/>
            <person name="Kyrpides N.C."/>
        </authorList>
    </citation>
    <scope>NUCLEOTIDE SEQUENCE [LARGE SCALE GENOMIC DNA]</scope>
    <source>
        <strain evidence="15">ATCC 43054 / DSM 2088 / JCM 10308 / V24 S</strain>
    </source>
</reference>
<gene>
    <name evidence="14" type="ordered locus">Mfer_0045</name>
</gene>
<dbReference type="InterPro" id="IPR027417">
    <property type="entry name" value="P-loop_NTPase"/>
</dbReference>
<feature type="domain" description="DOD-type homing endonuclease" evidence="13">
    <location>
        <begin position="537"/>
        <end position="678"/>
    </location>
</feature>
<evidence type="ECO:0000259" key="13">
    <source>
        <dbReference type="PROSITE" id="PS50819"/>
    </source>
</evidence>
<dbReference type="Gene3D" id="3.10.28.10">
    <property type="entry name" value="Homing endonucleases"/>
    <property type="match status" value="1"/>
</dbReference>
<dbReference type="InterPro" id="IPR041562">
    <property type="entry name" value="MCM_lid"/>
</dbReference>
<dbReference type="SUPFAM" id="SSF50249">
    <property type="entry name" value="Nucleic acid-binding proteins"/>
    <property type="match status" value="1"/>
</dbReference>
<evidence type="ECO:0000256" key="5">
    <source>
        <dbReference type="ARBA" id="ARBA00022801"/>
    </source>
</evidence>
<comment type="similarity">
    <text evidence="1 11">Belongs to the MCM family.</text>
</comment>
<dbReference type="InterPro" id="IPR018525">
    <property type="entry name" value="MCM_CS"/>
</dbReference>
<evidence type="ECO:0000313" key="14">
    <source>
        <dbReference type="EMBL" id="ADP76849.1"/>
    </source>
</evidence>
<dbReference type="PRINTS" id="PR00379">
    <property type="entry name" value="INTEIN"/>
</dbReference>
<dbReference type="PROSITE" id="PS50819">
    <property type="entry name" value="INTEIN_ENDONUCLEASE"/>
    <property type="match status" value="1"/>
</dbReference>
<evidence type="ECO:0000256" key="8">
    <source>
        <dbReference type="ARBA" id="ARBA00022840"/>
    </source>
</evidence>
<dbReference type="InterPro" id="IPR006141">
    <property type="entry name" value="Intein_N"/>
</dbReference>
<organism evidence="14 15">
    <name type="scientific">Methanothermus fervidus (strain ATCC 43054 / DSM 2088 / JCM 10308 / V24 S)</name>
    <dbReference type="NCBI Taxonomy" id="523846"/>
    <lineage>
        <taxon>Archaea</taxon>
        <taxon>Methanobacteriati</taxon>
        <taxon>Methanobacteriota</taxon>
        <taxon>Methanomada group</taxon>
        <taxon>Methanobacteria</taxon>
        <taxon>Methanobacteriales</taxon>
        <taxon>Methanothermaceae</taxon>
        <taxon>Methanothermus</taxon>
    </lineage>
</organism>
<dbReference type="GO" id="GO:0042555">
    <property type="term" value="C:MCM complex"/>
    <property type="evidence" value="ECO:0007669"/>
    <property type="project" value="TreeGrafter"/>
</dbReference>
<dbReference type="GO" id="GO:0016539">
    <property type="term" value="P:intein-mediated protein splicing"/>
    <property type="evidence" value="ECO:0007669"/>
    <property type="project" value="InterPro"/>
</dbReference>
<name>E3GWN5_METFV</name>
<dbReference type="PROSITE" id="PS50051">
    <property type="entry name" value="MCM_2"/>
    <property type="match status" value="2"/>
</dbReference>
<keyword evidence="3" id="KW-0235">DNA replication</keyword>
<dbReference type="GO" id="GO:0016787">
    <property type="term" value="F:hydrolase activity"/>
    <property type="evidence" value="ECO:0007669"/>
    <property type="project" value="UniProtKB-KW"/>
</dbReference>
<dbReference type="Gene3D" id="2.40.50.140">
    <property type="entry name" value="Nucleic acid-binding proteins"/>
    <property type="match status" value="1"/>
</dbReference>
<dbReference type="SUPFAM" id="SSF51294">
    <property type="entry name" value="Hedgehog/intein (Hint) domain"/>
    <property type="match status" value="1"/>
</dbReference>
<dbReference type="SMART" id="SM00305">
    <property type="entry name" value="HintC"/>
    <property type="match status" value="1"/>
</dbReference>
<dbReference type="SMART" id="SM00350">
    <property type="entry name" value="MCM"/>
    <property type="match status" value="1"/>
</dbReference>
<evidence type="ECO:0000256" key="10">
    <source>
        <dbReference type="ARBA" id="ARBA00023125"/>
    </source>
</evidence>
<dbReference type="GO" id="GO:0003697">
    <property type="term" value="F:single-stranded DNA binding"/>
    <property type="evidence" value="ECO:0007669"/>
    <property type="project" value="TreeGrafter"/>
</dbReference>
<dbReference type="Pfam" id="PF17855">
    <property type="entry name" value="MCM_lid"/>
    <property type="match status" value="1"/>
</dbReference>
<evidence type="ECO:0000256" key="7">
    <source>
        <dbReference type="ARBA" id="ARBA00022813"/>
    </source>
</evidence>
<evidence type="ECO:0000259" key="12">
    <source>
        <dbReference type="PROSITE" id="PS50051"/>
    </source>
</evidence>
<dbReference type="InterPro" id="IPR036388">
    <property type="entry name" value="WH-like_DNA-bd_sf"/>
</dbReference>
<dbReference type="SMART" id="SM00306">
    <property type="entry name" value="HintN"/>
    <property type="match status" value="1"/>
</dbReference>
<dbReference type="InterPro" id="IPR012340">
    <property type="entry name" value="NA-bd_OB-fold"/>
</dbReference>
<dbReference type="Gene3D" id="2.20.28.10">
    <property type="match status" value="1"/>
</dbReference>
<dbReference type="InterPro" id="IPR048907">
    <property type="entry name" value="WHD_MCM_arc"/>
</dbReference>
<dbReference type="SUPFAM" id="SSF52540">
    <property type="entry name" value="P-loop containing nucleoside triphosphate hydrolases"/>
    <property type="match status" value="2"/>
</dbReference>
<evidence type="ECO:0000256" key="9">
    <source>
        <dbReference type="ARBA" id="ARBA00023000"/>
    </source>
</evidence>
<keyword evidence="8 11" id="KW-0067">ATP-binding</keyword>
<dbReference type="PROSITE" id="PS50817">
    <property type="entry name" value="INTEIN_N_TER"/>
    <property type="match status" value="1"/>
</dbReference>
<dbReference type="HOGENOM" id="CLU_000995_7_2_2"/>
<keyword evidence="15" id="KW-1185">Reference proteome</keyword>
<dbReference type="InterPro" id="IPR003587">
    <property type="entry name" value="Hint_dom_N"/>
</dbReference>
<dbReference type="SUPFAM" id="SSF55608">
    <property type="entry name" value="Homing endonucleases"/>
    <property type="match status" value="2"/>
</dbReference>
<dbReference type="GO" id="GO:0006260">
    <property type="term" value="P:DNA replication"/>
    <property type="evidence" value="ECO:0007669"/>
    <property type="project" value="UniProtKB-KW"/>
</dbReference>
<dbReference type="NCBIfam" id="TIGR01445">
    <property type="entry name" value="intein_Nterm"/>
    <property type="match status" value="1"/>
</dbReference>
<protein>
    <recommendedName>
        <fullName evidence="2">DNA helicase</fullName>
        <ecNumber evidence="2">3.6.4.12</ecNumber>
    </recommendedName>
</protein>
<dbReference type="KEGG" id="mfv:Mfer_0045"/>
<keyword evidence="7" id="KW-0068">Autocatalytic cleavage</keyword>
<dbReference type="EC" id="3.6.4.12" evidence="2"/>
<keyword evidence="4 11" id="KW-0547">Nucleotide-binding</keyword>
<dbReference type="Pfam" id="PF14551">
    <property type="entry name" value="MCM_N"/>
    <property type="match status" value="1"/>
</dbReference>
<evidence type="ECO:0000256" key="3">
    <source>
        <dbReference type="ARBA" id="ARBA00022705"/>
    </source>
</evidence>
<evidence type="ECO:0000256" key="11">
    <source>
        <dbReference type="RuleBase" id="RU004070"/>
    </source>
</evidence>
<dbReference type="InterPro" id="IPR001208">
    <property type="entry name" value="MCM_dom"/>
</dbReference>
<dbReference type="PROSITE" id="PS00847">
    <property type="entry name" value="MCM_1"/>
    <property type="match status" value="1"/>
</dbReference>
<dbReference type="InterPro" id="IPR004042">
    <property type="entry name" value="Intein_endonuc_central"/>
</dbReference>
<keyword evidence="9" id="KW-0651">Protein splicing</keyword>
<feature type="domain" description="MCM C-terminal AAA(+) ATPase" evidence="12">
    <location>
        <begin position="265"/>
        <end position="399"/>
    </location>
</feature>
<dbReference type="Gene3D" id="1.10.10.10">
    <property type="entry name" value="Winged helix-like DNA-binding domain superfamily/Winged helix DNA-binding domain"/>
    <property type="match status" value="1"/>
</dbReference>
<dbReference type="Gene3D" id="3.40.50.300">
    <property type="entry name" value="P-loop containing nucleotide triphosphate hydrolases"/>
    <property type="match status" value="2"/>
</dbReference>
<dbReference type="NCBIfam" id="TIGR01443">
    <property type="entry name" value="intein_Cterm"/>
    <property type="match status" value="1"/>
</dbReference>
<dbReference type="InterPro" id="IPR027925">
    <property type="entry name" value="MCM_N"/>
</dbReference>
<dbReference type="Pfam" id="PF14528">
    <property type="entry name" value="LAGLIDADG_3"/>
    <property type="match status" value="2"/>
</dbReference>
<dbReference type="FunFam" id="2.20.28.10:FF:000003">
    <property type="entry name" value="DNA helicase"/>
    <property type="match status" value="1"/>
</dbReference>
<proteinExistence type="inferred from homology"/>
<feature type="domain" description="MCM C-terminal AAA(+) ATPase" evidence="12">
    <location>
        <begin position="792"/>
        <end position="870"/>
    </location>
</feature>
<dbReference type="Gene3D" id="3.30.1640.10">
    <property type="entry name" value="mini-chromosome maintenance (MCM) complex, chain A, domain 1"/>
    <property type="match status" value="1"/>
</dbReference>
<dbReference type="InterPro" id="IPR033762">
    <property type="entry name" value="MCM_OB"/>
</dbReference>
<keyword evidence="5" id="KW-0378">Hydrolase</keyword>
<evidence type="ECO:0000256" key="1">
    <source>
        <dbReference type="ARBA" id="ARBA00008010"/>
    </source>
</evidence>
<dbReference type="GO" id="GO:0004519">
    <property type="term" value="F:endonuclease activity"/>
    <property type="evidence" value="ECO:0007669"/>
    <property type="project" value="InterPro"/>
</dbReference>
<dbReference type="InterPro" id="IPR004860">
    <property type="entry name" value="LAGLIDADG_dom"/>
</dbReference>
<dbReference type="Pfam" id="PF00493">
    <property type="entry name" value="MCM"/>
    <property type="match status" value="2"/>
</dbReference>
<dbReference type="OrthoDB" id="6747at2157"/>
<evidence type="ECO:0000256" key="2">
    <source>
        <dbReference type="ARBA" id="ARBA00012551"/>
    </source>
</evidence>
<dbReference type="AlphaFoldDB" id="E3GWN5"/>
<dbReference type="EMBL" id="CP002278">
    <property type="protein sequence ID" value="ADP76849.1"/>
    <property type="molecule type" value="Genomic_DNA"/>
</dbReference>
<dbReference type="GO" id="GO:0005524">
    <property type="term" value="F:ATP binding"/>
    <property type="evidence" value="ECO:0007669"/>
    <property type="project" value="UniProtKB-KW"/>
</dbReference>
<dbReference type="Pfam" id="PF21120">
    <property type="entry name" value="WHD_MCM_arc"/>
    <property type="match status" value="1"/>
</dbReference>
<sequence>MTMKNEEIIKKFEEFFSLKYKDEVYEVLENYPDEKSIVVDYVDLEMFNIDLADYLIEKPEECMSCAEEAIKQLDPSGKNPEIHVRFKNVFPQVNLRDLKSEHIGKLVCVEGIVRKTEEVRPRIAEGTFVCEKCYSVKKVPQEFNKITKPARCEECGSRSFRLEKENSKFVDTQTLKIQEPLEQLAGGEQPRQITLVLEDDLVDIVSPGDVVRITGILKTMHKGRNRFKNFIYGNYVEFIEQEFEEVEISEEDEKKIKELAKDSEIRKKIINSILPSIYGHEEIKEAVALQLFGGVPKELADGTRLRGDIHVLMIGDPGIGKSQMLKYVSKLAPRGIYTSGKGTTGVGLTAAAIRDEFGGWSLEAGALVLGDKGVVCIDELDKMREEDRSAIHEALEQQSYHKDFEILLANGRKMKIGNFVDELMEKNKNKIIYGKDTEILMTDDLDLKVMAYDLKNLKIIPANVNRISRHKAPDKFVKIKFENGRNVTVTPEHPFVVWDKDIKIVRADEIKEGMVVLGVNNYEISGNSSIDPNIAKFLGFILSGECTYKDGFYEIVFSNANKKLLEEFETIVKKLGIKYNISKKKEGHKTFTVKIASKEFYHDLITEFPELSLQSQSQRFTHVKVPNKILMSSKSVKKAFLNAYFKRSGFVDNCRVGYSTPSIKMAEDLQDLLLMMGIYSYISKDERTYKVIIDGEENIKKFAKIIKDDFRIGRINDLIETSGNKNNQDQNILENEIVQDIEDDEKSVKISNNERQRNIRFIKVKNVKFVENSDSKWVYDITVEPHHLFVSHGIVLHNSISIAKAGIMATLNSRCSVLAAANPKFGRFDRYKSISEQINLPSTILSRFDLIFVIEDLPNKDRDRRLAEHVLKIHQARDIKPEIDPELLRKYIAYARKYIKPKLTKDAREVIEDFYVSMRSKGLEEDSPVPITVRQLESIVRLAEASARMKLKDKVEVEDAKRAIRLVEACLKQLGYDPETGKIDIDKVEGRTPKSKRDKYNAALELIKELEDEYESVPESMIISEMNERYNIDENETKEILKTLRDKGMIYKDRDGGFGTV</sequence>
<dbReference type="PRINTS" id="PR01657">
    <property type="entry name" value="MCMFAMILY"/>
</dbReference>
<evidence type="ECO:0000313" key="15">
    <source>
        <dbReference type="Proteomes" id="UP000002315"/>
    </source>
</evidence>
<dbReference type="Gene3D" id="2.170.16.10">
    <property type="entry name" value="Hedgehog/Intein (Hint) domain"/>
    <property type="match status" value="2"/>
</dbReference>
<evidence type="ECO:0000256" key="4">
    <source>
        <dbReference type="ARBA" id="ARBA00022741"/>
    </source>
</evidence>
<dbReference type="InterPro" id="IPR027434">
    <property type="entry name" value="Homing_endonucl"/>
</dbReference>
<dbReference type="InterPro" id="IPR006142">
    <property type="entry name" value="INTEIN"/>
</dbReference>
<evidence type="ECO:0000256" key="6">
    <source>
        <dbReference type="ARBA" id="ARBA00022806"/>
    </source>
</evidence>
<dbReference type="PANTHER" id="PTHR11630">
    <property type="entry name" value="DNA REPLICATION LICENSING FACTOR MCM FAMILY MEMBER"/>
    <property type="match status" value="1"/>
</dbReference>
<dbReference type="CDD" id="cd00081">
    <property type="entry name" value="Hint"/>
    <property type="match status" value="1"/>
</dbReference>
<dbReference type="Pfam" id="PF17207">
    <property type="entry name" value="MCM_OB"/>
    <property type="match status" value="1"/>
</dbReference>
<dbReference type="GO" id="GO:0017116">
    <property type="term" value="F:single-stranded DNA helicase activity"/>
    <property type="evidence" value="ECO:0007669"/>
    <property type="project" value="TreeGrafter"/>
</dbReference>
<dbReference type="Proteomes" id="UP000002315">
    <property type="component" value="Chromosome"/>
</dbReference>
<dbReference type="InterPro" id="IPR031327">
    <property type="entry name" value="MCM"/>
</dbReference>
<dbReference type="InterPro" id="IPR036844">
    <property type="entry name" value="Hint_dom_sf"/>
</dbReference>
<accession>E3GWN5</accession>